<keyword evidence="1" id="KW-0378">Hydrolase</keyword>
<dbReference type="InterPro" id="IPR002401">
    <property type="entry name" value="Cyt_P450_E_grp-I"/>
</dbReference>
<dbReference type="SUPFAM" id="SSF110581">
    <property type="entry name" value="Indigoidine synthase A-like"/>
    <property type="match status" value="1"/>
</dbReference>
<dbReference type="PROSITE" id="PS00086">
    <property type="entry name" value="CYTOCHROME_P450"/>
    <property type="match status" value="1"/>
</dbReference>
<dbReference type="InterPro" id="IPR007342">
    <property type="entry name" value="PsuG"/>
</dbReference>
<dbReference type="Proteomes" id="UP000824890">
    <property type="component" value="Unassembled WGS sequence"/>
</dbReference>
<dbReference type="PANTHER" id="PTHR42909:SF3">
    <property type="entry name" value="PSEUDOURIDINE-5'-PHOSPHATE GLYCOSIDASE"/>
    <property type="match status" value="1"/>
</dbReference>
<evidence type="ECO:0000256" key="3">
    <source>
        <dbReference type="ARBA" id="ARBA00023239"/>
    </source>
</evidence>
<name>A0ABQ7YX06_BRANA</name>
<organism evidence="7 8">
    <name type="scientific">Brassica napus</name>
    <name type="common">Rape</name>
    <dbReference type="NCBI Taxonomy" id="3708"/>
    <lineage>
        <taxon>Eukaryota</taxon>
        <taxon>Viridiplantae</taxon>
        <taxon>Streptophyta</taxon>
        <taxon>Embryophyta</taxon>
        <taxon>Tracheophyta</taxon>
        <taxon>Spermatophyta</taxon>
        <taxon>Magnoliopsida</taxon>
        <taxon>eudicotyledons</taxon>
        <taxon>Gunneridae</taxon>
        <taxon>Pentapetalae</taxon>
        <taxon>rosids</taxon>
        <taxon>malvids</taxon>
        <taxon>Brassicales</taxon>
        <taxon>Brassicaceae</taxon>
        <taxon>Brassiceae</taxon>
        <taxon>Brassica</taxon>
    </lineage>
</organism>
<dbReference type="PANTHER" id="PTHR42909">
    <property type="entry name" value="ZGC:136858"/>
    <property type="match status" value="1"/>
</dbReference>
<evidence type="ECO:0000313" key="8">
    <source>
        <dbReference type="Proteomes" id="UP000824890"/>
    </source>
</evidence>
<evidence type="ECO:0000313" key="7">
    <source>
        <dbReference type="EMBL" id="KAH0872450.1"/>
    </source>
</evidence>
<accession>A0ABQ7YX06</accession>
<keyword evidence="8" id="KW-1185">Reference proteome</keyword>
<sequence>MASYSSSSLSRISTLQNHISPLEANNKLRSLVKISPQVSEAIASGRAVVALESTIISHGMPYPQNLQTAKEVESIVRENGAVPATIAILNGVPCIGLNEEELERLASLGKSVQKTAGRDIPHVVATRGDGATTVSATLFFASMVGIQVFVTGGIGGVHRHANHTMDISSDLTALGRTPIAVISAGVKSILDIPKTLEYLETQEVYVAAYKSDEFPAFFTEKSGCKAPSRVDSPEDCARVIGKRVDYANMKLNRKAGILFAVPIPKQHSAAGNLIESATQRALTEAREQNVTGNAETPFLLSRVNELTEGTSLAANLEFLDTVSDIALVKNNALIGSQIAVALSQLVLKESSDLESISISASSDSLCSFLTTMAVITVDFQLCFIFIFLWLLTRFCLSAFFFKKQKDYNLPPSPPSLPVIGHLHHLLSVPSHKSFQKVSSKYGPLLHLRAFNISIVLVSSGSMAHEVLRTHGLNFATRDREVPIMEKSLLFGSFGFVSAPYGDYWKFMKKLLVTKLLGSHSLERTRLIRGEELKTFRAMLFDKAAKSEAVDVGEEMMKLTNNSICRMIMGRKCSEEDGEAEKIRSLVTKSLGLVRKFLVASTVGRLLKKVGISLFEKEIMEVSQRYDELLEKIIKEHEENPNQKEDRDMMDVLLAVCADDYAEFKILRNQIKGLFVELLLGGTDTSAQTTQWIMAELISHPEILKTLREEIESVVGKTRLVQETDLSNLPYLQAVVKEGLRLHPHSPILVRTATGGCKIGEFYIPQNTTMIINSYAVMRDPDSWEEPDEFQPERFMVSPSKGKEEMREQLALNYLPFGSGRRGCPGTNLGYIFIGVAVGTMVQCFDWSVNGNNVNMEETGDMTLRMAHPLKCTLVARVDPSASFEPVDG</sequence>
<dbReference type="InterPro" id="IPR001128">
    <property type="entry name" value="Cyt_P450"/>
</dbReference>
<keyword evidence="3" id="KW-0456">Lyase</keyword>
<dbReference type="SUPFAM" id="SSF48264">
    <property type="entry name" value="Cytochrome P450"/>
    <property type="match status" value="1"/>
</dbReference>
<reference evidence="7 8" key="1">
    <citation type="submission" date="2021-05" db="EMBL/GenBank/DDBJ databases">
        <title>Genome Assembly of Synthetic Allotetraploid Brassica napus Reveals Homoeologous Exchanges between Subgenomes.</title>
        <authorList>
            <person name="Davis J.T."/>
        </authorList>
    </citation>
    <scope>NUCLEOTIDE SEQUENCE [LARGE SCALE GENOMIC DNA]</scope>
    <source>
        <strain evidence="8">cv. Da-Ae</strain>
        <tissue evidence="7">Seedling</tissue>
    </source>
</reference>
<proteinExistence type="inferred from homology"/>
<feature type="transmembrane region" description="Helical" evidence="6">
    <location>
        <begin position="368"/>
        <end position="391"/>
    </location>
</feature>
<feature type="coiled-coil region" evidence="5">
    <location>
        <begin position="611"/>
        <end position="638"/>
    </location>
</feature>
<evidence type="ECO:0000256" key="1">
    <source>
        <dbReference type="ARBA" id="ARBA00022801"/>
    </source>
</evidence>
<dbReference type="InterPro" id="IPR022830">
    <property type="entry name" value="Indigdn_synthA-like"/>
</dbReference>
<dbReference type="Pfam" id="PF00067">
    <property type="entry name" value="p450"/>
    <property type="match status" value="1"/>
</dbReference>
<evidence type="ECO:0000256" key="6">
    <source>
        <dbReference type="SAM" id="Phobius"/>
    </source>
</evidence>
<dbReference type="PRINTS" id="PR00385">
    <property type="entry name" value="P450"/>
</dbReference>
<keyword evidence="6" id="KW-1133">Transmembrane helix</keyword>
<dbReference type="EMBL" id="JAGKQM010000016">
    <property type="protein sequence ID" value="KAH0872450.1"/>
    <property type="molecule type" value="Genomic_DNA"/>
</dbReference>
<dbReference type="Pfam" id="PF04227">
    <property type="entry name" value="Indigoidine_A"/>
    <property type="match status" value="1"/>
</dbReference>
<evidence type="ECO:0000256" key="2">
    <source>
        <dbReference type="ARBA" id="ARBA00023211"/>
    </source>
</evidence>
<dbReference type="InterPro" id="IPR036396">
    <property type="entry name" value="Cyt_P450_sf"/>
</dbReference>
<dbReference type="PRINTS" id="PR00463">
    <property type="entry name" value="EP450I"/>
</dbReference>
<keyword evidence="6" id="KW-0472">Membrane</keyword>
<keyword evidence="6" id="KW-0812">Transmembrane</keyword>
<dbReference type="Gene3D" id="3.40.1790.10">
    <property type="entry name" value="Indigoidine synthase domain"/>
    <property type="match status" value="1"/>
</dbReference>
<dbReference type="Gene3D" id="1.10.630.10">
    <property type="entry name" value="Cytochrome P450"/>
    <property type="match status" value="1"/>
</dbReference>
<keyword evidence="2" id="KW-0464">Manganese</keyword>
<keyword evidence="4" id="KW-0326">Glycosidase</keyword>
<dbReference type="InterPro" id="IPR017972">
    <property type="entry name" value="Cyt_P450_CS"/>
</dbReference>
<dbReference type="HAMAP" id="MF_01876">
    <property type="entry name" value="PsiMP_glycosidase"/>
    <property type="match status" value="1"/>
</dbReference>
<evidence type="ECO:0000256" key="4">
    <source>
        <dbReference type="ARBA" id="ARBA00023295"/>
    </source>
</evidence>
<protein>
    <submittedName>
        <fullName evidence="7">Uncharacterized protein</fullName>
    </submittedName>
</protein>
<gene>
    <name evidence="7" type="ORF">HID58_069812</name>
</gene>
<evidence type="ECO:0000256" key="5">
    <source>
        <dbReference type="SAM" id="Coils"/>
    </source>
</evidence>
<comment type="caution">
    <text evidence="7">The sequence shown here is derived from an EMBL/GenBank/DDBJ whole genome shotgun (WGS) entry which is preliminary data.</text>
</comment>
<dbReference type="CDD" id="cd20655">
    <property type="entry name" value="CYP93"/>
    <property type="match status" value="1"/>
</dbReference>
<keyword evidence="5" id="KW-0175">Coiled coil</keyword>